<dbReference type="PANTHER" id="PTHR10867:SF17">
    <property type="entry name" value="NICOTINAMIDE N-METHYLTRANSFERASE"/>
    <property type="match status" value="1"/>
</dbReference>
<evidence type="ECO:0000256" key="1">
    <source>
        <dbReference type="ARBA" id="ARBA00022603"/>
    </source>
</evidence>
<dbReference type="PROSITE" id="PS51681">
    <property type="entry name" value="SAM_MT_NNMT_PNMT_TEMT"/>
    <property type="match status" value="1"/>
</dbReference>
<evidence type="ECO:0000313" key="5">
    <source>
        <dbReference type="Proteomes" id="UP000675781"/>
    </source>
</evidence>
<dbReference type="InterPro" id="IPR000940">
    <property type="entry name" value="NNMT_TEMT_trans"/>
</dbReference>
<dbReference type="AlphaFoldDB" id="A0A941IS26"/>
<reference evidence="4" key="1">
    <citation type="submission" date="2021-04" db="EMBL/GenBank/DDBJ databases">
        <title>Genome based classification of Actinospica acidithermotolerans sp. nov., an actinobacterium isolated from an Indonesian hot spring.</title>
        <authorList>
            <person name="Kusuma A.B."/>
            <person name="Putra K.E."/>
            <person name="Nafisah S."/>
            <person name="Loh J."/>
            <person name="Nouioui I."/>
            <person name="Goodfellow M."/>
        </authorList>
    </citation>
    <scope>NUCLEOTIDE SEQUENCE</scope>
    <source>
        <strain evidence="4">CSCA 57</strain>
    </source>
</reference>
<dbReference type="GO" id="GO:0032259">
    <property type="term" value="P:methylation"/>
    <property type="evidence" value="ECO:0007669"/>
    <property type="project" value="UniProtKB-KW"/>
</dbReference>
<comment type="caution">
    <text evidence="4">The sequence shown here is derived from an EMBL/GenBank/DDBJ whole genome shotgun (WGS) entry which is preliminary data.</text>
</comment>
<dbReference type="Proteomes" id="UP000675781">
    <property type="component" value="Unassembled WGS sequence"/>
</dbReference>
<keyword evidence="3" id="KW-0949">S-adenosyl-L-methionine</keyword>
<keyword evidence="2" id="KW-0808">Transferase</keyword>
<protein>
    <recommendedName>
        <fullName evidence="6">Methyltransferase</fullName>
    </recommendedName>
</protein>
<dbReference type="Pfam" id="PF01234">
    <property type="entry name" value="NNMT_PNMT_TEMT"/>
    <property type="match status" value="1"/>
</dbReference>
<sequence>MIESSVHLNSEYDWDGFCAQEYYEHNYRDMRGDDRAMLEVVCGWFQKAAPGGEVLRAVDVGAGANLYPALSLLPHSAQITLYEYSSTNVEWLEESKRHLPESWRPFADLVCPGEDFESIRKQAFTKFEVQKGSIFELPVREWEIGTMFFVAESLTEDEAEFRTAMGHFLGALKPGAPFAAAFMERSQGYDVAGTHFPAVWLDEQALELTLSESGLVEESRVYRFDIDPAPIRAGYTGYLVATGKVKG</sequence>
<dbReference type="NCBIfam" id="NF040568">
    <property type="entry name" value="SCO2525_fam"/>
    <property type="match status" value="1"/>
</dbReference>
<evidence type="ECO:0000256" key="2">
    <source>
        <dbReference type="ARBA" id="ARBA00022679"/>
    </source>
</evidence>
<organism evidence="4 5">
    <name type="scientific">Actinospica durhamensis</name>
    <dbReference type="NCBI Taxonomy" id="1508375"/>
    <lineage>
        <taxon>Bacteria</taxon>
        <taxon>Bacillati</taxon>
        <taxon>Actinomycetota</taxon>
        <taxon>Actinomycetes</taxon>
        <taxon>Catenulisporales</taxon>
        <taxon>Actinospicaceae</taxon>
        <taxon>Actinospica</taxon>
    </lineage>
</organism>
<accession>A0A941IS26</accession>
<keyword evidence="1" id="KW-0489">Methyltransferase</keyword>
<keyword evidence="5" id="KW-1185">Reference proteome</keyword>
<dbReference type="GO" id="GO:0008168">
    <property type="term" value="F:methyltransferase activity"/>
    <property type="evidence" value="ECO:0007669"/>
    <property type="project" value="UniProtKB-KW"/>
</dbReference>
<name>A0A941IS26_9ACTN</name>
<dbReference type="PANTHER" id="PTHR10867">
    <property type="entry name" value="NNMT/PNMT/TEMT FAMILY MEMBER"/>
    <property type="match status" value="1"/>
</dbReference>
<evidence type="ECO:0000313" key="4">
    <source>
        <dbReference type="EMBL" id="MBR7835932.1"/>
    </source>
</evidence>
<dbReference type="RefSeq" id="WP_212530421.1">
    <property type="nucleotide sequence ID" value="NZ_JAGSOG010000116.1"/>
</dbReference>
<evidence type="ECO:0000256" key="3">
    <source>
        <dbReference type="ARBA" id="ARBA00022691"/>
    </source>
</evidence>
<evidence type="ECO:0008006" key="6">
    <source>
        <dbReference type="Google" id="ProtNLM"/>
    </source>
</evidence>
<dbReference type="EMBL" id="JAGSOG010000116">
    <property type="protein sequence ID" value="MBR7835932.1"/>
    <property type="molecule type" value="Genomic_DNA"/>
</dbReference>
<dbReference type="InterPro" id="IPR029063">
    <property type="entry name" value="SAM-dependent_MTases_sf"/>
</dbReference>
<gene>
    <name evidence="4" type="ORF">KDL01_21840</name>
</gene>
<dbReference type="Gene3D" id="3.40.50.150">
    <property type="entry name" value="Vaccinia Virus protein VP39"/>
    <property type="match status" value="1"/>
</dbReference>
<proteinExistence type="predicted"/>
<dbReference type="SUPFAM" id="SSF53335">
    <property type="entry name" value="S-adenosyl-L-methionine-dependent methyltransferases"/>
    <property type="match status" value="1"/>
</dbReference>